<dbReference type="Gene3D" id="2.60.200.20">
    <property type="match status" value="1"/>
</dbReference>
<evidence type="ECO:0000313" key="4">
    <source>
        <dbReference type="EMBL" id="CAE4609922.1"/>
    </source>
</evidence>
<dbReference type="SUPFAM" id="SSF49879">
    <property type="entry name" value="SMAD/FHA domain"/>
    <property type="match status" value="1"/>
</dbReference>
<reference evidence="4" key="1">
    <citation type="submission" date="2021-01" db="EMBL/GenBank/DDBJ databases">
        <authorList>
            <person name="Corre E."/>
            <person name="Pelletier E."/>
            <person name="Niang G."/>
            <person name="Scheremetjew M."/>
            <person name="Finn R."/>
            <person name="Kale V."/>
            <person name="Holt S."/>
            <person name="Cochrane G."/>
            <person name="Meng A."/>
            <person name="Brown T."/>
            <person name="Cohen L."/>
        </authorList>
    </citation>
    <scope>NUCLEOTIDE SEQUENCE</scope>
    <source>
        <strain evidence="4">CCMP3105</strain>
    </source>
</reference>
<dbReference type="InterPro" id="IPR036517">
    <property type="entry name" value="FF_domain_sf"/>
</dbReference>
<protein>
    <recommendedName>
        <fullName evidence="5">FHA domain-containing protein</fullName>
    </recommendedName>
</protein>
<evidence type="ECO:0000259" key="3">
    <source>
        <dbReference type="PROSITE" id="PS51676"/>
    </source>
</evidence>
<dbReference type="Pfam" id="PF01846">
    <property type="entry name" value="FF"/>
    <property type="match status" value="1"/>
</dbReference>
<dbReference type="SMART" id="SM00441">
    <property type="entry name" value="FF"/>
    <property type="match status" value="1"/>
</dbReference>
<dbReference type="InterPro" id="IPR000253">
    <property type="entry name" value="FHA_dom"/>
</dbReference>
<name>A0A7S4V633_9DINO</name>
<dbReference type="InterPro" id="IPR008984">
    <property type="entry name" value="SMAD_FHA_dom_sf"/>
</dbReference>
<evidence type="ECO:0000256" key="1">
    <source>
        <dbReference type="SAM" id="MobiDB-lite"/>
    </source>
</evidence>
<dbReference type="PROSITE" id="PS51676">
    <property type="entry name" value="FF"/>
    <property type="match status" value="1"/>
</dbReference>
<dbReference type="EMBL" id="HBNR01047761">
    <property type="protein sequence ID" value="CAE4609922.1"/>
    <property type="molecule type" value="Transcribed_RNA"/>
</dbReference>
<dbReference type="Gene3D" id="1.10.10.440">
    <property type="entry name" value="FF domain"/>
    <property type="match status" value="1"/>
</dbReference>
<dbReference type="AlphaFoldDB" id="A0A7S4V633"/>
<feature type="domain" description="FF" evidence="3">
    <location>
        <begin position="209"/>
        <end position="265"/>
    </location>
</feature>
<proteinExistence type="predicted"/>
<gene>
    <name evidence="4" type="ORF">AMON00008_LOCUS33300</name>
</gene>
<feature type="compositionally biased region" description="Basic residues" evidence="1">
    <location>
        <begin position="270"/>
        <end position="287"/>
    </location>
</feature>
<feature type="compositionally biased region" description="Basic residues" evidence="1">
    <location>
        <begin position="349"/>
        <end position="364"/>
    </location>
</feature>
<dbReference type="Pfam" id="PF00498">
    <property type="entry name" value="FHA"/>
    <property type="match status" value="1"/>
</dbReference>
<feature type="region of interest" description="Disordered" evidence="1">
    <location>
        <begin position="166"/>
        <end position="212"/>
    </location>
</feature>
<feature type="region of interest" description="Disordered" evidence="1">
    <location>
        <begin position="269"/>
        <end position="364"/>
    </location>
</feature>
<dbReference type="PROSITE" id="PS50006">
    <property type="entry name" value="FHA_DOMAIN"/>
    <property type="match status" value="1"/>
</dbReference>
<feature type="domain" description="FHA" evidence="2">
    <location>
        <begin position="65"/>
        <end position="111"/>
    </location>
</feature>
<evidence type="ECO:0008006" key="5">
    <source>
        <dbReference type="Google" id="ProtNLM"/>
    </source>
</evidence>
<organism evidence="4">
    <name type="scientific">Alexandrium monilatum</name>
    <dbReference type="NCBI Taxonomy" id="311494"/>
    <lineage>
        <taxon>Eukaryota</taxon>
        <taxon>Sar</taxon>
        <taxon>Alveolata</taxon>
        <taxon>Dinophyceae</taxon>
        <taxon>Gonyaulacales</taxon>
        <taxon>Pyrocystaceae</taxon>
        <taxon>Alexandrium</taxon>
    </lineage>
</organism>
<evidence type="ECO:0000259" key="2">
    <source>
        <dbReference type="PROSITE" id="PS50006"/>
    </source>
</evidence>
<dbReference type="SMART" id="SM00240">
    <property type="entry name" value="FHA"/>
    <property type="match status" value="1"/>
</dbReference>
<accession>A0A7S4V633</accession>
<sequence>MAQAAVRPLCAPPKGDPVSSCAWIIRAAAMVEASVISFAVAHEGANSKGKPTKSYTLRSGADSVVRIGRAPGNDVVVDHRGASQYHAELRFLPDDAGVRRLHIRDISMNGTGLKTVDDKTAVHLRKSTDTVLPDGSTLLVPMLLKAALTENDRTWLKVMYQDTPVQVQEQGSKRQRAREDTPQATQPTPASGGQAAAREGSASEQDEDKDAEKSRMQFVELLLKTREVCAGTTYEDARRMLASEPAWDAVDETTRRECFEIFVEHLGNHNSKKGKKKEKGKSKKEKRRHNEEEAAPQKDAAPEASRGKRRKEEKKGGSGSPDRHRKSKREKKGRERSRGRSGGGDGSRSHSRQKKRRRDRSGSA</sequence>
<feature type="compositionally biased region" description="Polar residues" evidence="1">
    <location>
        <begin position="182"/>
        <end position="191"/>
    </location>
</feature>
<dbReference type="SUPFAM" id="SSF81698">
    <property type="entry name" value="FF domain"/>
    <property type="match status" value="1"/>
</dbReference>
<dbReference type="CDD" id="cd00060">
    <property type="entry name" value="FHA"/>
    <property type="match status" value="1"/>
</dbReference>
<dbReference type="InterPro" id="IPR002713">
    <property type="entry name" value="FF_domain"/>
</dbReference>